<evidence type="ECO:0000313" key="1">
    <source>
        <dbReference type="EMBL" id="SBT31282.1"/>
    </source>
</evidence>
<dbReference type="EMBL" id="FLRD01000014">
    <property type="protein sequence ID" value="SBT31282.1"/>
    <property type="molecule type" value="Genomic_DNA"/>
</dbReference>
<organism evidence="1 2">
    <name type="scientific">Plasmodium ovale wallikeri</name>
    <dbReference type="NCBI Taxonomy" id="864142"/>
    <lineage>
        <taxon>Eukaryota</taxon>
        <taxon>Sar</taxon>
        <taxon>Alveolata</taxon>
        <taxon>Apicomplexa</taxon>
        <taxon>Aconoidasida</taxon>
        <taxon>Haemosporida</taxon>
        <taxon>Plasmodiidae</taxon>
        <taxon>Plasmodium</taxon>
        <taxon>Plasmodium (Plasmodium)</taxon>
    </lineage>
</organism>
<reference evidence="2" key="1">
    <citation type="submission" date="2016-05" db="EMBL/GenBank/DDBJ databases">
        <authorList>
            <person name="Naeem Raeece"/>
        </authorList>
    </citation>
    <scope>NUCLEOTIDE SEQUENCE [LARGE SCALE GENOMIC DNA]</scope>
</reference>
<name>A0A1A8YIX4_PLAOA</name>
<keyword evidence="2" id="KW-1185">Reference proteome</keyword>
<proteinExistence type="predicted"/>
<gene>
    <name evidence="1" type="ORF">POVWA1_006360</name>
</gene>
<evidence type="ECO:0000313" key="2">
    <source>
        <dbReference type="Proteomes" id="UP000078555"/>
    </source>
</evidence>
<sequence length="95" mass="11064">MERKVAVFLSAANEMRSATLEGSNEHFPRLTRHMHIYIYTHMRTITQVKTLNVSRNCSGGIIFHSVHEKGRSLFATVWANKRLYDDPAVFRFHET</sequence>
<dbReference type="AlphaFoldDB" id="A0A1A8YIX4"/>
<dbReference type="Proteomes" id="UP000078555">
    <property type="component" value="Unassembled WGS sequence"/>
</dbReference>
<accession>A0A1A8YIX4</accession>
<protein>
    <submittedName>
        <fullName evidence="1">Uncharacterized protein</fullName>
    </submittedName>
</protein>